<evidence type="ECO:0000313" key="10">
    <source>
        <dbReference type="Proteomes" id="UP001174136"/>
    </source>
</evidence>
<reference evidence="9" key="1">
    <citation type="journal article" date="2023" name="Front. Mar. Sci.">
        <title>A new Merluccius polli reference genome to investigate the effects of global change in West African waters.</title>
        <authorList>
            <person name="Mateo J.L."/>
            <person name="Blanco-Fernandez C."/>
            <person name="Garcia-Vazquez E."/>
            <person name="Machado-Schiaffino G."/>
        </authorList>
    </citation>
    <scope>NUCLEOTIDE SEQUENCE</scope>
    <source>
        <strain evidence="9">C29</strain>
        <tissue evidence="9">Fin</tissue>
    </source>
</reference>
<evidence type="ECO:0000256" key="4">
    <source>
        <dbReference type="ARBA" id="ARBA00022692"/>
    </source>
</evidence>
<feature type="transmembrane region" description="Helical" evidence="7">
    <location>
        <begin position="125"/>
        <end position="144"/>
    </location>
</feature>
<evidence type="ECO:0000256" key="7">
    <source>
        <dbReference type="RuleBase" id="RU368041"/>
    </source>
</evidence>
<dbReference type="PANTHER" id="PTHR13084:SF3">
    <property type="entry name" value="SODIUM_POTASSIUM-TRANSPORTING ATPASE SUBUNIT BETA-1-INTERACTING PROTEIN 2"/>
    <property type="match status" value="1"/>
</dbReference>
<gene>
    <name evidence="9" type="primary">Nkain2</name>
    <name evidence="9" type="ORF">N1851_007158</name>
</gene>
<dbReference type="Pfam" id="PF05640">
    <property type="entry name" value="NKAIN"/>
    <property type="match status" value="1"/>
</dbReference>
<evidence type="ECO:0000256" key="8">
    <source>
        <dbReference type="SAM" id="MobiDB-lite"/>
    </source>
</evidence>
<evidence type="ECO:0000313" key="9">
    <source>
        <dbReference type="EMBL" id="KAK0151547.1"/>
    </source>
</evidence>
<dbReference type="GO" id="GO:0002028">
    <property type="term" value="P:regulation of sodium ion transport"/>
    <property type="evidence" value="ECO:0007669"/>
    <property type="project" value="UniProtKB-UniRule"/>
</dbReference>
<keyword evidence="4 7" id="KW-0812">Transmembrane</keyword>
<evidence type="ECO:0000256" key="5">
    <source>
        <dbReference type="ARBA" id="ARBA00022989"/>
    </source>
</evidence>
<dbReference type="PANTHER" id="PTHR13084">
    <property type="entry name" value="T-CELL LYMPHOMA BREAKPOINT-ASSOCIATED TARGET 1-RELATED"/>
    <property type="match status" value="1"/>
</dbReference>
<accession>A0AA47N4P2</accession>
<keyword evidence="6 7" id="KW-0472">Membrane</keyword>
<proteinExistence type="inferred from homology"/>
<evidence type="ECO:0000256" key="1">
    <source>
        <dbReference type="ARBA" id="ARBA00004651"/>
    </source>
</evidence>
<keyword evidence="3 7" id="KW-1003">Cell membrane</keyword>
<sequence length="242" mass="27155">MDEKDERQKTKTSWSGGYIKEKKRKDKGTHAVFTPNAKRIFASLLSANLVTDDPILNMQEKKRAEEAKQKGEKNMEYGASKAVTAADPPGASQPSAQYLYTPGAFICRRVSVLERQVIDFLGYQWASILTNFIHIIVVILGLFGTIQFRPRYVTGYAAWLVVWMTWNVFIVCFYLEVGDLSKESVSHQKINLHLWAFRPLAARCPAVAGRRTAQAAPQTPPSVVTNIKFVVELSAAQKSMVE</sequence>
<name>A0AA47N4P2_MERPO</name>
<keyword evidence="5 7" id="KW-1133">Transmembrane helix</keyword>
<comment type="caution">
    <text evidence="9">The sequence shown here is derived from an EMBL/GenBank/DDBJ whole genome shotgun (WGS) entry which is preliminary data.</text>
</comment>
<dbReference type="Proteomes" id="UP001174136">
    <property type="component" value="Unassembled WGS sequence"/>
</dbReference>
<evidence type="ECO:0000256" key="2">
    <source>
        <dbReference type="ARBA" id="ARBA00006364"/>
    </source>
</evidence>
<dbReference type="AlphaFoldDB" id="A0AA47N4P2"/>
<dbReference type="EMBL" id="JAOPHQ010001205">
    <property type="protein sequence ID" value="KAK0151547.1"/>
    <property type="molecule type" value="Genomic_DNA"/>
</dbReference>
<comment type="subcellular location">
    <subcellularLocation>
        <location evidence="1 7">Cell membrane</location>
        <topology evidence="1 7">Multi-pass membrane protein</topology>
    </subcellularLocation>
</comment>
<dbReference type="GO" id="GO:0005886">
    <property type="term" value="C:plasma membrane"/>
    <property type="evidence" value="ECO:0007669"/>
    <property type="project" value="UniProtKB-SubCell"/>
</dbReference>
<feature type="transmembrane region" description="Helical" evidence="7">
    <location>
        <begin position="156"/>
        <end position="175"/>
    </location>
</feature>
<evidence type="ECO:0000256" key="3">
    <source>
        <dbReference type="ARBA" id="ARBA00022475"/>
    </source>
</evidence>
<feature type="region of interest" description="Disordered" evidence="8">
    <location>
        <begin position="1"/>
        <end position="29"/>
    </location>
</feature>
<comment type="similarity">
    <text evidence="2 7">Belongs to the NKAIN family.</text>
</comment>
<keyword evidence="10" id="KW-1185">Reference proteome</keyword>
<dbReference type="InterPro" id="IPR008516">
    <property type="entry name" value="Na/K-Atpase_Interacting"/>
</dbReference>
<organism evidence="9 10">
    <name type="scientific">Merluccius polli</name>
    <name type="common">Benguela hake</name>
    <name type="synonym">Merluccius cadenati</name>
    <dbReference type="NCBI Taxonomy" id="89951"/>
    <lineage>
        <taxon>Eukaryota</taxon>
        <taxon>Metazoa</taxon>
        <taxon>Chordata</taxon>
        <taxon>Craniata</taxon>
        <taxon>Vertebrata</taxon>
        <taxon>Euteleostomi</taxon>
        <taxon>Actinopterygii</taxon>
        <taxon>Neopterygii</taxon>
        <taxon>Teleostei</taxon>
        <taxon>Neoteleostei</taxon>
        <taxon>Acanthomorphata</taxon>
        <taxon>Zeiogadaria</taxon>
        <taxon>Gadariae</taxon>
        <taxon>Gadiformes</taxon>
        <taxon>Gadoidei</taxon>
        <taxon>Merlucciidae</taxon>
        <taxon>Merluccius</taxon>
    </lineage>
</organism>
<comment type="caution">
    <text evidence="7">Lacks conserved residue(s) required for the propagation of feature annotation.</text>
</comment>
<protein>
    <recommendedName>
        <fullName evidence="7">Sodium/potassium-transporting ATPase subunit beta-1-interacting protein</fullName>
        <shortName evidence="7">Na(+)/K(+)-transporting ATPase subunit beta-1-interacting protein</shortName>
    </recommendedName>
</protein>
<evidence type="ECO:0000256" key="6">
    <source>
        <dbReference type="ARBA" id="ARBA00023136"/>
    </source>
</evidence>